<feature type="domain" description="DUF6533" evidence="2">
    <location>
        <begin position="31"/>
        <end position="75"/>
    </location>
</feature>
<organism evidence="3 4">
    <name type="scientific">Schizopora paradoxa</name>
    <dbReference type="NCBI Taxonomy" id="27342"/>
    <lineage>
        <taxon>Eukaryota</taxon>
        <taxon>Fungi</taxon>
        <taxon>Dikarya</taxon>
        <taxon>Basidiomycota</taxon>
        <taxon>Agaricomycotina</taxon>
        <taxon>Agaricomycetes</taxon>
        <taxon>Hymenochaetales</taxon>
        <taxon>Schizoporaceae</taxon>
        <taxon>Schizopora</taxon>
    </lineage>
</organism>
<feature type="transmembrane region" description="Helical" evidence="1">
    <location>
        <begin position="29"/>
        <end position="47"/>
    </location>
</feature>
<feature type="transmembrane region" description="Helical" evidence="1">
    <location>
        <begin position="136"/>
        <end position="156"/>
    </location>
</feature>
<evidence type="ECO:0000259" key="2">
    <source>
        <dbReference type="Pfam" id="PF20151"/>
    </source>
</evidence>
<keyword evidence="1" id="KW-0472">Membrane</keyword>
<evidence type="ECO:0000256" key="1">
    <source>
        <dbReference type="SAM" id="Phobius"/>
    </source>
</evidence>
<accession>A0A0H2RDK4</accession>
<dbReference type="InParanoid" id="A0A0H2RDK4"/>
<feature type="transmembrane region" description="Helical" evidence="1">
    <location>
        <begin position="176"/>
        <end position="198"/>
    </location>
</feature>
<evidence type="ECO:0000313" key="3">
    <source>
        <dbReference type="EMBL" id="KLO09612.1"/>
    </source>
</evidence>
<dbReference type="Pfam" id="PF20151">
    <property type="entry name" value="DUF6533"/>
    <property type="match status" value="1"/>
</dbReference>
<proteinExistence type="predicted"/>
<keyword evidence="1" id="KW-1133">Transmembrane helix</keyword>
<dbReference type="AlphaFoldDB" id="A0A0H2RDK4"/>
<keyword evidence="4" id="KW-1185">Reference proteome</keyword>
<sequence length="308" mass="34563">MDSLIEVLRGDRILGVRLLFATIDTIIDQWATVSVATLVSYEYLIMLHKEIQYLWTHRLSFGGALFFLCRYLPFLSLIQIYLFASPTDLHKLNCIASFRTNTCIVFVEFSLSIAVLFTRAYAVWGCSKIIRYLLALAYTCAFVGGVISIYMFMHGVRSIPLIDSHGCLVHIVNNDLWIALVILICSESLALGLLLTRYAKYSGELKRAGCKSRRNIMKVMVHDGIAYFACNLVITTTNLFLLMHVNHDFQDIFLVAQGALGNILCSRLFFHIRSANDASITVDRVLASSRSVLSSASEYDASVPANPY</sequence>
<keyword evidence="1" id="KW-0812">Transmembrane</keyword>
<feature type="transmembrane region" description="Helical" evidence="1">
    <location>
        <begin position="252"/>
        <end position="270"/>
    </location>
</feature>
<reference evidence="3 4" key="1">
    <citation type="submission" date="2015-04" db="EMBL/GenBank/DDBJ databases">
        <title>Complete genome sequence of Schizopora paradoxa KUC8140, a cosmopolitan wood degrader in East Asia.</title>
        <authorList>
            <consortium name="DOE Joint Genome Institute"/>
            <person name="Min B."/>
            <person name="Park H."/>
            <person name="Jang Y."/>
            <person name="Kim J.-J."/>
            <person name="Kim K.H."/>
            <person name="Pangilinan J."/>
            <person name="Lipzen A."/>
            <person name="Riley R."/>
            <person name="Grigoriev I.V."/>
            <person name="Spatafora J.W."/>
            <person name="Choi I.-G."/>
        </authorList>
    </citation>
    <scope>NUCLEOTIDE SEQUENCE [LARGE SCALE GENOMIC DNA]</scope>
    <source>
        <strain evidence="3 4">KUC8140</strain>
    </source>
</reference>
<protein>
    <recommendedName>
        <fullName evidence="2">DUF6533 domain-containing protein</fullName>
    </recommendedName>
</protein>
<feature type="transmembrane region" description="Helical" evidence="1">
    <location>
        <begin position="59"/>
        <end position="84"/>
    </location>
</feature>
<dbReference type="Proteomes" id="UP000053477">
    <property type="component" value="Unassembled WGS sequence"/>
</dbReference>
<feature type="transmembrane region" description="Helical" evidence="1">
    <location>
        <begin position="104"/>
        <end position="124"/>
    </location>
</feature>
<feature type="transmembrane region" description="Helical" evidence="1">
    <location>
        <begin position="219"/>
        <end position="240"/>
    </location>
</feature>
<dbReference type="OrthoDB" id="3354157at2759"/>
<evidence type="ECO:0000313" key="4">
    <source>
        <dbReference type="Proteomes" id="UP000053477"/>
    </source>
</evidence>
<dbReference type="EMBL" id="KQ086050">
    <property type="protein sequence ID" value="KLO09612.1"/>
    <property type="molecule type" value="Genomic_DNA"/>
</dbReference>
<gene>
    <name evidence="3" type="ORF">SCHPADRAFT_557853</name>
</gene>
<name>A0A0H2RDK4_9AGAM</name>
<dbReference type="InterPro" id="IPR045340">
    <property type="entry name" value="DUF6533"/>
</dbReference>